<dbReference type="PANTHER" id="PTHR19446">
    <property type="entry name" value="REVERSE TRANSCRIPTASES"/>
    <property type="match status" value="1"/>
</dbReference>
<dbReference type="EMBL" id="BLAL01000302">
    <property type="protein sequence ID" value="GET01891.1"/>
    <property type="molecule type" value="Genomic_DNA"/>
</dbReference>
<keyword evidence="2" id="KW-0695">RNA-directed DNA polymerase</keyword>
<dbReference type="Proteomes" id="UP000247702">
    <property type="component" value="Unassembled WGS sequence"/>
</dbReference>
<proteinExistence type="predicted"/>
<name>A0A2Z6Q933_9GLOM</name>
<reference evidence="2" key="2">
    <citation type="submission" date="2019-10" db="EMBL/GenBank/DDBJ databases">
        <title>Conservation and host-specific expression of non-tandemly repeated heterogenous ribosome RNA gene in arbuscular mycorrhizal fungi.</title>
        <authorList>
            <person name="Maeda T."/>
            <person name="Kobayashi Y."/>
            <person name="Nakagawa T."/>
            <person name="Ezawa T."/>
            <person name="Yamaguchi K."/>
            <person name="Bino T."/>
            <person name="Nishimoto Y."/>
            <person name="Shigenobu S."/>
            <person name="Kawaguchi M."/>
        </authorList>
    </citation>
    <scope>NUCLEOTIDE SEQUENCE</scope>
    <source>
        <strain evidence="2">HR1</strain>
    </source>
</reference>
<evidence type="ECO:0000313" key="1">
    <source>
        <dbReference type="EMBL" id="GBB86690.1"/>
    </source>
</evidence>
<accession>A0A2Z6Q933</accession>
<evidence type="ECO:0000313" key="3">
    <source>
        <dbReference type="Proteomes" id="UP000247702"/>
    </source>
</evidence>
<organism evidence="1 3">
    <name type="scientific">Rhizophagus clarus</name>
    <dbReference type="NCBI Taxonomy" id="94130"/>
    <lineage>
        <taxon>Eukaryota</taxon>
        <taxon>Fungi</taxon>
        <taxon>Fungi incertae sedis</taxon>
        <taxon>Mucoromycota</taxon>
        <taxon>Glomeromycotina</taxon>
        <taxon>Glomeromycetes</taxon>
        <taxon>Glomerales</taxon>
        <taxon>Glomeraceae</taxon>
        <taxon>Rhizophagus</taxon>
    </lineage>
</organism>
<gene>
    <name evidence="2" type="ORF">RCL2_002827600</name>
    <name evidence="1" type="ORF">RclHR1_13070010</name>
</gene>
<sequence length="358" mass="40834">MCEYLHANIIARANAILLARTVGNDHTPKLPKDLETLIQHYRFFNRVLHSIKLLRKYPHTLSSSHDRKWSGYLIRLNNIFNLYKSIFSPVPVLPSSLFSCQTDNFNSLLRTLSHASKLLRGLHVLKEKEFQDSFIKAHLESRDQNFNTDISSFINSALSRSRHRIVLDRVFIDHPTTPQLLTDPKDISIAVTNHFQHAVPIKTSPPTHISALPDRWHSAYSPMDTVSPDIYSSLLSPPSLEEWLSTVSSMPNGKAPGPSMITYEMLKHLEPTTNFLLLSLIHKCFASANIPDLWRQAMVFPIPKPHEWRWQLQNTRPITLLEVIQKSFVKLFYNCLSAILATHNVFKGDNFAGLLGGT</sequence>
<dbReference type="Proteomes" id="UP000615446">
    <property type="component" value="Unassembled WGS sequence"/>
</dbReference>
<protein>
    <submittedName>
        <fullName evidence="2">RNA-directed DNA polymerase from mobile element jockey-like</fullName>
    </submittedName>
</protein>
<dbReference type="EMBL" id="BEXD01000344">
    <property type="protein sequence ID" value="GBB86690.1"/>
    <property type="molecule type" value="Genomic_DNA"/>
</dbReference>
<keyword evidence="2" id="KW-0808">Transferase</keyword>
<reference evidence="1 3" key="1">
    <citation type="submission" date="2017-11" db="EMBL/GenBank/DDBJ databases">
        <title>The genome of Rhizophagus clarus HR1 reveals common genetic basis of auxotrophy among arbuscular mycorrhizal fungi.</title>
        <authorList>
            <person name="Kobayashi Y."/>
        </authorList>
    </citation>
    <scope>NUCLEOTIDE SEQUENCE [LARGE SCALE GENOMIC DNA]</scope>
    <source>
        <strain evidence="1 3">HR1</strain>
    </source>
</reference>
<dbReference type="GO" id="GO:0003964">
    <property type="term" value="F:RNA-directed DNA polymerase activity"/>
    <property type="evidence" value="ECO:0007669"/>
    <property type="project" value="UniProtKB-KW"/>
</dbReference>
<keyword evidence="2" id="KW-0548">Nucleotidyltransferase</keyword>
<dbReference type="STRING" id="94130.A0A2Z6Q933"/>
<dbReference type="OrthoDB" id="410104at2759"/>
<dbReference type="AlphaFoldDB" id="A0A2Z6Q933"/>
<comment type="caution">
    <text evidence="1">The sequence shown here is derived from an EMBL/GenBank/DDBJ whole genome shotgun (WGS) entry which is preliminary data.</text>
</comment>
<evidence type="ECO:0000313" key="2">
    <source>
        <dbReference type="EMBL" id="GET01891.1"/>
    </source>
</evidence>
<keyword evidence="3" id="KW-1185">Reference proteome</keyword>